<accession>A0A5C3LHL7</accession>
<proteinExistence type="predicted"/>
<keyword evidence="3" id="KW-1185">Reference proteome</keyword>
<name>A0A5C3LHL7_9AGAR</name>
<evidence type="ECO:0000256" key="1">
    <source>
        <dbReference type="SAM" id="Phobius"/>
    </source>
</evidence>
<evidence type="ECO:0000313" key="2">
    <source>
        <dbReference type="EMBL" id="TFK32135.1"/>
    </source>
</evidence>
<keyword evidence="1" id="KW-0812">Transmembrane</keyword>
<keyword evidence="1" id="KW-1133">Transmembrane helix</keyword>
<gene>
    <name evidence="2" type="ORF">BDQ12DRAFT_692930</name>
</gene>
<feature type="transmembrane region" description="Helical" evidence="1">
    <location>
        <begin position="6"/>
        <end position="23"/>
    </location>
</feature>
<dbReference type="AlphaFoldDB" id="A0A5C3LHL7"/>
<organism evidence="2 3">
    <name type="scientific">Crucibulum laeve</name>
    <dbReference type="NCBI Taxonomy" id="68775"/>
    <lineage>
        <taxon>Eukaryota</taxon>
        <taxon>Fungi</taxon>
        <taxon>Dikarya</taxon>
        <taxon>Basidiomycota</taxon>
        <taxon>Agaricomycotina</taxon>
        <taxon>Agaricomycetes</taxon>
        <taxon>Agaricomycetidae</taxon>
        <taxon>Agaricales</taxon>
        <taxon>Agaricineae</taxon>
        <taxon>Nidulariaceae</taxon>
        <taxon>Crucibulum</taxon>
    </lineage>
</organism>
<protein>
    <submittedName>
        <fullName evidence="2">Uncharacterized protein</fullName>
    </submittedName>
</protein>
<dbReference type="Proteomes" id="UP000308652">
    <property type="component" value="Unassembled WGS sequence"/>
</dbReference>
<keyword evidence="1" id="KW-0472">Membrane</keyword>
<evidence type="ECO:0000313" key="3">
    <source>
        <dbReference type="Proteomes" id="UP000308652"/>
    </source>
</evidence>
<reference evidence="2 3" key="1">
    <citation type="journal article" date="2019" name="Nat. Ecol. Evol.">
        <title>Megaphylogeny resolves global patterns of mushroom evolution.</title>
        <authorList>
            <person name="Varga T."/>
            <person name="Krizsan K."/>
            <person name="Foldi C."/>
            <person name="Dima B."/>
            <person name="Sanchez-Garcia M."/>
            <person name="Sanchez-Ramirez S."/>
            <person name="Szollosi G.J."/>
            <person name="Szarkandi J.G."/>
            <person name="Papp V."/>
            <person name="Albert L."/>
            <person name="Andreopoulos W."/>
            <person name="Angelini C."/>
            <person name="Antonin V."/>
            <person name="Barry K.W."/>
            <person name="Bougher N.L."/>
            <person name="Buchanan P."/>
            <person name="Buyck B."/>
            <person name="Bense V."/>
            <person name="Catcheside P."/>
            <person name="Chovatia M."/>
            <person name="Cooper J."/>
            <person name="Damon W."/>
            <person name="Desjardin D."/>
            <person name="Finy P."/>
            <person name="Geml J."/>
            <person name="Haridas S."/>
            <person name="Hughes K."/>
            <person name="Justo A."/>
            <person name="Karasinski D."/>
            <person name="Kautmanova I."/>
            <person name="Kiss B."/>
            <person name="Kocsube S."/>
            <person name="Kotiranta H."/>
            <person name="LaButti K.M."/>
            <person name="Lechner B.E."/>
            <person name="Liimatainen K."/>
            <person name="Lipzen A."/>
            <person name="Lukacs Z."/>
            <person name="Mihaltcheva S."/>
            <person name="Morgado L.N."/>
            <person name="Niskanen T."/>
            <person name="Noordeloos M.E."/>
            <person name="Ohm R.A."/>
            <person name="Ortiz-Santana B."/>
            <person name="Ovrebo C."/>
            <person name="Racz N."/>
            <person name="Riley R."/>
            <person name="Savchenko A."/>
            <person name="Shiryaev A."/>
            <person name="Soop K."/>
            <person name="Spirin V."/>
            <person name="Szebenyi C."/>
            <person name="Tomsovsky M."/>
            <person name="Tulloss R.E."/>
            <person name="Uehling J."/>
            <person name="Grigoriev I.V."/>
            <person name="Vagvolgyi C."/>
            <person name="Papp T."/>
            <person name="Martin F.M."/>
            <person name="Miettinen O."/>
            <person name="Hibbett D.S."/>
            <person name="Nagy L.G."/>
        </authorList>
    </citation>
    <scope>NUCLEOTIDE SEQUENCE [LARGE SCALE GENOMIC DNA]</scope>
    <source>
        <strain evidence="2 3">CBS 166.37</strain>
    </source>
</reference>
<sequence length="98" mass="11329">MFSFHIAFKVTILLFFHVYLFYFSTQCSVFTRHLSLSVHYRPIPTVTFHLSRIQLSTNPAADAKMTVRMTALSSPPILIGYAGIFVRVSRRNFRELLS</sequence>
<dbReference type="EMBL" id="ML213685">
    <property type="protein sequence ID" value="TFK32135.1"/>
    <property type="molecule type" value="Genomic_DNA"/>
</dbReference>